<feature type="compositionally biased region" description="Low complexity" evidence="6">
    <location>
        <begin position="965"/>
        <end position="987"/>
    </location>
</feature>
<dbReference type="GO" id="GO:0004649">
    <property type="term" value="F:poly(ADP-ribose) glycohydrolase activity"/>
    <property type="evidence" value="ECO:0007669"/>
    <property type="project" value="UniProtKB-EC"/>
</dbReference>
<dbReference type="GO" id="GO:1990966">
    <property type="term" value="P:ATP generation from poly-ADP-D-ribose"/>
    <property type="evidence" value="ECO:0007669"/>
    <property type="project" value="TreeGrafter"/>
</dbReference>
<accession>A0A6A7FZG1</accession>
<dbReference type="AlphaFoldDB" id="A0A6A7FZG1"/>
<feature type="binding site" evidence="5">
    <location>
        <position position="537"/>
    </location>
    <ligand>
        <name>substrate</name>
    </ligand>
</feature>
<feature type="compositionally biased region" description="Low complexity" evidence="6">
    <location>
        <begin position="788"/>
        <end position="797"/>
    </location>
</feature>
<evidence type="ECO:0000256" key="4">
    <source>
        <dbReference type="PIRSR" id="PIRSR607724-1"/>
    </source>
</evidence>
<dbReference type="InterPro" id="IPR048362">
    <property type="entry name" value="PARG_helical"/>
</dbReference>
<feature type="region of interest" description="Disordered" evidence="6">
    <location>
        <begin position="965"/>
        <end position="1012"/>
    </location>
</feature>
<evidence type="ECO:0000256" key="2">
    <source>
        <dbReference type="ARBA" id="ARBA00012255"/>
    </source>
</evidence>
<dbReference type="InterPro" id="IPR046372">
    <property type="entry name" value="PARG_cat_C"/>
</dbReference>
<dbReference type="GO" id="GO:0009225">
    <property type="term" value="P:nucleotide-sugar metabolic process"/>
    <property type="evidence" value="ECO:0007669"/>
    <property type="project" value="TreeGrafter"/>
</dbReference>
<dbReference type="Pfam" id="PF20811">
    <property type="entry name" value="PARG_cat_N"/>
    <property type="match status" value="1"/>
</dbReference>
<keyword evidence="3 9" id="KW-0378">Hydrolase</keyword>
<dbReference type="EC" id="3.2.1.143" evidence="2"/>
<feature type="domain" description="PARG catalytic Macro" evidence="7">
    <location>
        <begin position="505"/>
        <end position="706"/>
    </location>
</feature>
<evidence type="ECO:0000256" key="6">
    <source>
        <dbReference type="SAM" id="MobiDB-lite"/>
    </source>
</evidence>
<dbReference type="GO" id="GO:0005975">
    <property type="term" value="P:carbohydrate metabolic process"/>
    <property type="evidence" value="ECO:0007669"/>
    <property type="project" value="InterPro"/>
</dbReference>
<dbReference type="GO" id="GO:0005737">
    <property type="term" value="C:cytoplasm"/>
    <property type="evidence" value="ECO:0007669"/>
    <property type="project" value="TreeGrafter"/>
</dbReference>
<sequence>MDSSQDMFMDTETISASIENIHLNSQNSESDCMSEGASDENKLLVNNKLECDISDIGLPCAVSSSVNAISSIRTDNIQASVVRDIESSSTFSSAISDKSKSSESEHPCSDNFQEGAVGRVGRPHSPDDKSTHKKIKKDHLPHFSSTSVASDNTAASAIPSSKNNKRPFEEEEISSSSHPRSSRPRLSSESLADDHQAVEALEAAPQQQAHDQPDMAPSSDKLQKMSHKSMSSLSSSNGDGSRNVGVALSSLPRITVSAPSAPPVVPGSPHHTVMVRVSGRAATQEQKQNVPPRPYPAVFRDVWDSHHVRMPCSPASFHVVDTLENTTSPRWTAIKQALSNPMRSVEEMERAVLYYNKRYSNRWHFKGLRKLIHEDFTEMERDHFLDVTLPAMCTLALRLPDLVTQPPPLLKAHYGHSITLSQLQISCLLANAFFCTFPRRNATGAETEYALYPDINFNRLLSNKLPRAIEKIKCIINYFRRVTTKEPTGVVTVVRQQVDNTDAVTWQQCSSQFTRLHCDDRGYIDDATGLLQVDFANRFLGGGVLGLGCVQEEIRFVICPELLITRLFTESLDKTEAIIVIGVEQYNKSTGYSDTFKFDGNHQDTTDSDAYGRKLSQLVAIDAVRFSRRAQLQYQETLIIRELNKAYAGFCPLDGSEGRPVAVATGNWGCGAFKGDPKLKALIQLSVCGYAERDVAYYTFKDSHLRNNIVDMHQFLLQNNITVGTLVQCLCQYGQLEREVDGSDLFNYVYHSLSSKVSSPDSSPGNSPRPSGAGHGAGSGGGGGGGTTQQDQTQKYKQNQHRDDSNQQHSRENRGNQQRSHINKEQHHQRSREEGKQNGRSQKWRPEHKQQNKQQMTSKQNQQQVQQQQNTVNRKSGANSTSDDWRAQSRNMNNGFSGSKKQVKRPNNNKITKYFSSVTKQAGNEPNRNNNNSRSNSCQKSDRNNLTEDEIVAHIVNYDEHHNASAAGATASAAGANASAGDASTGGVSDASSAGGFSYSAMARKKPNDKND</sequence>
<evidence type="ECO:0000259" key="7">
    <source>
        <dbReference type="Pfam" id="PF05028"/>
    </source>
</evidence>
<evidence type="ECO:0000256" key="1">
    <source>
        <dbReference type="ARBA" id="ARBA00009545"/>
    </source>
</evidence>
<dbReference type="Pfam" id="PF05028">
    <property type="entry name" value="PARG_cat_C"/>
    <property type="match status" value="1"/>
</dbReference>
<dbReference type="InterPro" id="IPR007724">
    <property type="entry name" value="Poly_GlycHdrlase"/>
</dbReference>
<evidence type="ECO:0000256" key="5">
    <source>
        <dbReference type="PIRSR" id="PIRSR607724-2"/>
    </source>
</evidence>
<feature type="compositionally biased region" description="Low complexity" evidence="6">
    <location>
        <begin position="927"/>
        <end position="937"/>
    </location>
</feature>
<proteinExistence type="evidence at transcript level"/>
<evidence type="ECO:0000256" key="3">
    <source>
        <dbReference type="ARBA" id="ARBA00022801"/>
    </source>
</evidence>
<feature type="compositionally biased region" description="Gly residues" evidence="6">
    <location>
        <begin position="773"/>
        <end position="787"/>
    </location>
</feature>
<dbReference type="PANTHER" id="PTHR12837:SF15">
    <property type="entry name" value="POLY(ADP-RIBOSE) GLYCOHYDROLASE"/>
    <property type="match status" value="1"/>
</dbReference>
<feature type="compositionally biased region" description="Low complexity" evidence="6">
    <location>
        <begin position="754"/>
        <end position="772"/>
    </location>
</feature>
<feature type="binding site" evidence="5">
    <location>
        <position position="592"/>
    </location>
    <ligand>
        <name>substrate</name>
    </ligand>
</feature>
<feature type="active site" evidence="4">
    <location>
        <position position="553"/>
    </location>
</feature>
<reference evidence="9" key="1">
    <citation type="submission" date="2017-11" db="EMBL/GenBank/DDBJ databases">
        <title>The sensing device of the deep-sea amphipod.</title>
        <authorList>
            <person name="Kobayashi H."/>
            <person name="Nagahama T."/>
            <person name="Arai W."/>
            <person name="Sasagawa Y."/>
            <person name="Umeda M."/>
            <person name="Hayashi T."/>
            <person name="Nikaido I."/>
            <person name="Watanabe H."/>
            <person name="Oguri K."/>
            <person name="Kitazato H."/>
            <person name="Fujioka K."/>
            <person name="Kido Y."/>
            <person name="Takami H."/>
        </authorList>
    </citation>
    <scope>NUCLEOTIDE SEQUENCE</scope>
    <source>
        <tissue evidence="9">Whole body</tissue>
    </source>
</reference>
<evidence type="ECO:0000313" key="9">
    <source>
        <dbReference type="EMBL" id="LAC23459.1"/>
    </source>
</evidence>
<name>A0A6A7FZG1_9CRUS</name>
<feature type="active site" evidence="4">
    <location>
        <position position="534"/>
    </location>
</feature>
<protein>
    <recommendedName>
        <fullName evidence="2">poly(ADP-ribose) glycohydrolase</fullName>
        <ecNumber evidence="2">3.2.1.143</ecNumber>
    </recommendedName>
</protein>
<feature type="domain" description="PARG helical" evidence="8">
    <location>
        <begin position="377"/>
        <end position="495"/>
    </location>
</feature>
<feature type="compositionally biased region" description="Basic and acidic residues" evidence="6">
    <location>
        <begin position="97"/>
        <end position="108"/>
    </location>
</feature>
<feature type="compositionally biased region" description="Polar residues" evidence="6">
    <location>
        <begin position="143"/>
        <end position="162"/>
    </location>
</feature>
<feature type="compositionally biased region" description="Basic and acidic residues" evidence="6">
    <location>
        <begin position="800"/>
        <end position="814"/>
    </location>
</feature>
<feature type="compositionally biased region" description="Low complexity" evidence="6">
    <location>
        <begin position="174"/>
        <end position="190"/>
    </location>
</feature>
<organism evidence="9">
    <name type="scientific">Hirondellea gigas</name>
    <dbReference type="NCBI Taxonomy" id="1518452"/>
    <lineage>
        <taxon>Eukaryota</taxon>
        <taxon>Metazoa</taxon>
        <taxon>Ecdysozoa</taxon>
        <taxon>Arthropoda</taxon>
        <taxon>Crustacea</taxon>
        <taxon>Multicrustacea</taxon>
        <taxon>Malacostraca</taxon>
        <taxon>Eumalacostraca</taxon>
        <taxon>Peracarida</taxon>
        <taxon>Amphipoda</taxon>
        <taxon>Amphilochidea</taxon>
        <taxon>Lysianassida</taxon>
        <taxon>Lysianassidira</taxon>
        <taxon>Lysianassoidea</taxon>
        <taxon>Lysianassidae</taxon>
        <taxon>Hirondellea</taxon>
    </lineage>
</organism>
<feature type="compositionally biased region" description="Low complexity" evidence="6">
    <location>
        <begin position="203"/>
        <end position="217"/>
    </location>
</feature>
<feature type="active site" evidence="4">
    <location>
        <position position="552"/>
    </location>
</feature>
<feature type="compositionally biased region" description="Basic and acidic residues" evidence="6">
    <location>
        <begin position="822"/>
        <end position="837"/>
    </location>
</feature>
<dbReference type="EMBL" id="IACT01004261">
    <property type="protein sequence ID" value="LAC23459.1"/>
    <property type="molecule type" value="mRNA"/>
</dbReference>
<dbReference type="PANTHER" id="PTHR12837">
    <property type="entry name" value="POLY ADP-RIBOSE GLYCOHYDROLASE"/>
    <property type="match status" value="1"/>
</dbReference>
<feature type="compositionally biased region" description="Polar residues" evidence="6">
    <location>
        <begin position="871"/>
        <end position="926"/>
    </location>
</feature>
<evidence type="ECO:0000259" key="8">
    <source>
        <dbReference type="Pfam" id="PF20811"/>
    </source>
</evidence>
<feature type="binding site" evidence="5">
    <location>
        <position position="551"/>
    </location>
    <ligand>
        <name>substrate</name>
    </ligand>
</feature>
<feature type="compositionally biased region" description="Low complexity" evidence="6">
    <location>
        <begin position="852"/>
        <end position="870"/>
    </location>
</feature>
<dbReference type="GO" id="GO:0006282">
    <property type="term" value="P:regulation of DNA repair"/>
    <property type="evidence" value="ECO:0007669"/>
    <property type="project" value="InterPro"/>
</dbReference>
<feature type="region of interest" description="Disordered" evidence="6">
    <location>
        <begin position="88"/>
        <end position="245"/>
    </location>
</feature>
<comment type="similarity">
    <text evidence="1">Belongs to the poly(ADP-ribose) glycohydrolase family.</text>
</comment>
<dbReference type="GO" id="GO:0005634">
    <property type="term" value="C:nucleus"/>
    <property type="evidence" value="ECO:0007669"/>
    <property type="project" value="TreeGrafter"/>
</dbReference>
<feature type="region of interest" description="Disordered" evidence="6">
    <location>
        <begin position="754"/>
        <end position="944"/>
    </location>
</feature>